<organism evidence="2 3">
    <name type="scientific">Blumeria graminis f. sp. tritici</name>
    <dbReference type="NCBI Taxonomy" id="62690"/>
    <lineage>
        <taxon>Eukaryota</taxon>
        <taxon>Fungi</taxon>
        <taxon>Dikarya</taxon>
        <taxon>Ascomycota</taxon>
        <taxon>Pezizomycotina</taxon>
        <taxon>Leotiomycetes</taxon>
        <taxon>Erysiphales</taxon>
        <taxon>Erysiphaceae</taxon>
        <taxon>Blumeria</taxon>
    </lineage>
</organism>
<dbReference type="AlphaFoldDB" id="A0A9X9MNT6"/>
<protein>
    <submittedName>
        <fullName evidence="2">Bgt-20310</fullName>
    </submittedName>
</protein>
<evidence type="ECO:0000313" key="2">
    <source>
        <dbReference type="EMBL" id="VDB94473.1"/>
    </source>
</evidence>
<accession>A0A9X9MNT6</accession>
<sequence>MSSLRTVAANNHRQINTYEPIHSASTAQPKTSPNPDARCKRCRHIQTNKRCFKQHPELATGKKGQKLKENVQKYGERLGKGKAIAEASDS</sequence>
<keyword evidence="3" id="KW-1185">Reference proteome</keyword>
<name>A0A9X9MNT6_BLUGR</name>
<proteinExistence type="predicted"/>
<dbReference type="EMBL" id="LR026993">
    <property type="protein sequence ID" value="VDB94473.1"/>
    <property type="molecule type" value="Genomic_DNA"/>
</dbReference>
<feature type="compositionally biased region" description="Polar residues" evidence="1">
    <location>
        <begin position="1"/>
        <end position="34"/>
    </location>
</feature>
<evidence type="ECO:0000256" key="1">
    <source>
        <dbReference type="SAM" id="MobiDB-lite"/>
    </source>
</evidence>
<evidence type="ECO:0000313" key="3">
    <source>
        <dbReference type="Proteomes" id="UP000324639"/>
    </source>
</evidence>
<gene>
    <name evidence="2" type="ORF">BGT96224V316_LOCUS7681</name>
</gene>
<reference evidence="2 3" key="1">
    <citation type="submission" date="2018-08" db="EMBL/GenBank/DDBJ databases">
        <authorList>
            <person name="Muller C M."/>
        </authorList>
    </citation>
    <scope>NUCLEOTIDE SEQUENCE [LARGE SCALE GENOMIC DNA]</scope>
</reference>
<feature type="region of interest" description="Disordered" evidence="1">
    <location>
        <begin position="1"/>
        <end position="38"/>
    </location>
</feature>
<dbReference type="Proteomes" id="UP000324639">
    <property type="component" value="Chromosome Bgt_-10"/>
</dbReference>